<dbReference type="GO" id="GO:0003723">
    <property type="term" value="F:RNA binding"/>
    <property type="evidence" value="ECO:0007669"/>
    <property type="project" value="InterPro"/>
</dbReference>
<dbReference type="InterPro" id="IPR013123">
    <property type="entry name" value="SpoU_subst-bd"/>
</dbReference>
<dbReference type="CDD" id="cd18103">
    <property type="entry name" value="SpoU-like_RlmB"/>
    <property type="match status" value="1"/>
</dbReference>
<dbReference type="Gene3D" id="3.40.1280.10">
    <property type="match status" value="1"/>
</dbReference>
<keyword evidence="2" id="KW-0808">Transferase</keyword>
<dbReference type="InterPro" id="IPR029064">
    <property type="entry name" value="Ribosomal_eL30-like_sf"/>
</dbReference>
<protein>
    <submittedName>
        <fullName evidence="4">23S rRNA (Guanosine(2251)-2'-O)-methyltransferase RlmB</fullName>
    </submittedName>
</protein>
<sequence length="251" mass="28203">MAKYKQECIFGIRAVMEAIQQEKEIDKVMLRQGSRGDLFQQLFTLIRQREIPFQFVPEEAFKAFADRNHQGVLAEIAPVPYRDFEEVLDEVEMKGRVPFVLILDRVTDVRNFGAIVRSAECAGVDAVVIPNRNSAKISSDALKTSAGALYHVPVCRVQNLKKVVRELKFQRGVRVYAATEKAEKCYTAVDLTVPVAVVLGSEDKGIDEELLNVVTDRVKIPQRGQIDSLNVSAAAAVMMFEVVRQRMAMEK</sequence>
<dbReference type="GO" id="GO:0006396">
    <property type="term" value="P:RNA processing"/>
    <property type="evidence" value="ECO:0007669"/>
    <property type="project" value="InterPro"/>
</dbReference>
<dbReference type="GO" id="GO:0005829">
    <property type="term" value="C:cytosol"/>
    <property type="evidence" value="ECO:0007669"/>
    <property type="project" value="TreeGrafter"/>
</dbReference>
<dbReference type="InterPro" id="IPR029026">
    <property type="entry name" value="tRNA_m1G_MTases_N"/>
</dbReference>
<dbReference type="InterPro" id="IPR001537">
    <property type="entry name" value="SpoU_MeTrfase"/>
</dbReference>
<proteinExistence type="predicted"/>
<organism evidence="4 5">
    <name type="scientific">Candidatus Odoribacter faecigallinarum</name>
    <dbReference type="NCBI Taxonomy" id="2838706"/>
    <lineage>
        <taxon>Bacteria</taxon>
        <taxon>Pseudomonadati</taxon>
        <taxon>Bacteroidota</taxon>
        <taxon>Bacteroidia</taxon>
        <taxon>Bacteroidales</taxon>
        <taxon>Odoribacteraceae</taxon>
        <taxon>Odoribacter</taxon>
    </lineage>
</organism>
<evidence type="ECO:0000313" key="4">
    <source>
        <dbReference type="EMBL" id="HIX03985.1"/>
    </source>
</evidence>
<dbReference type="Pfam" id="PF00588">
    <property type="entry name" value="SpoU_methylase"/>
    <property type="match status" value="1"/>
</dbReference>
<evidence type="ECO:0000313" key="5">
    <source>
        <dbReference type="Proteomes" id="UP000824202"/>
    </source>
</evidence>
<dbReference type="Proteomes" id="UP000824202">
    <property type="component" value="Unassembled WGS sequence"/>
</dbReference>
<dbReference type="EMBL" id="DXFT01000149">
    <property type="protein sequence ID" value="HIX03985.1"/>
    <property type="molecule type" value="Genomic_DNA"/>
</dbReference>
<evidence type="ECO:0000259" key="3">
    <source>
        <dbReference type="SMART" id="SM00967"/>
    </source>
</evidence>
<dbReference type="PANTHER" id="PTHR46429">
    <property type="entry name" value="23S RRNA (GUANOSINE-2'-O-)-METHYLTRANSFERASE RLMB"/>
    <property type="match status" value="1"/>
</dbReference>
<evidence type="ECO:0000256" key="2">
    <source>
        <dbReference type="ARBA" id="ARBA00022679"/>
    </source>
</evidence>
<name>A0A9D2ACL1_9BACT</name>
<dbReference type="SUPFAM" id="SSF55315">
    <property type="entry name" value="L30e-like"/>
    <property type="match status" value="1"/>
</dbReference>
<dbReference type="GO" id="GO:0008173">
    <property type="term" value="F:RNA methyltransferase activity"/>
    <property type="evidence" value="ECO:0007669"/>
    <property type="project" value="InterPro"/>
</dbReference>
<dbReference type="SMART" id="SM00967">
    <property type="entry name" value="SpoU_sub_bind"/>
    <property type="match status" value="1"/>
</dbReference>
<comment type="caution">
    <text evidence="4">The sequence shown here is derived from an EMBL/GenBank/DDBJ whole genome shotgun (WGS) entry which is preliminary data.</text>
</comment>
<dbReference type="InterPro" id="IPR029028">
    <property type="entry name" value="Alpha/beta_knot_MTases"/>
</dbReference>
<dbReference type="SUPFAM" id="SSF75217">
    <property type="entry name" value="alpha/beta knot"/>
    <property type="match status" value="1"/>
</dbReference>
<dbReference type="Pfam" id="PF08032">
    <property type="entry name" value="SpoU_sub_bind"/>
    <property type="match status" value="1"/>
</dbReference>
<dbReference type="PANTHER" id="PTHR46429:SF1">
    <property type="entry name" value="23S RRNA (GUANOSINE-2'-O-)-METHYLTRANSFERASE RLMB"/>
    <property type="match status" value="1"/>
</dbReference>
<evidence type="ECO:0000256" key="1">
    <source>
        <dbReference type="ARBA" id="ARBA00022603"/>
    </source>
</evidence>
<dbReference type="InterPro" id="IPR004441">
    <property type="entry name" value="rRNA_MeTrfase_TrmH"/>
</dbReference>
<dbReference type="NCBIfam" id="TIGR00186">
    <property type="entry name" value="rRNA_methyl_3"/>
    <property type="match status" value="1"/>
</dbReference>
<gene>
    <name evidence="4" type="primary">rlmB</name>
    <name evidence="4" type="ORF">H9863_07720</name>
</gene>
<dbReference type="AlphaFoldDB" id="A0A9D2ACL1"/>
<keyword evidence="1" id="KW-0489">Methyltransferase</keyword>
<feature type="domain" description="RNA 2-O ribose methyltransferase substrate binding" evidence="3">
    <location>
        <begin position="8"/>
        <end position="82"/>
    </location>
</feature>
<dbReference type="GO" id="GO:0032259">
    <property type="term" value="P:methylation"/>
    <property type="evidence" value="ECO:0007669"/>
    <property type="project" value="UniProtKB-KW"/>
</dbReference>
<dbReference type="Gene3D" id="3.30.1330.30">
    <property type="match status" value="1"/>
</dbReference>
<reference evidence="4" key="1">
    <citation type="journal article" date="2021" name="PeerJ">
        <title>Extensive microbial diversity within the chicken gut microbiome revealed by metagenomics and culture.</title>
        <authorList>
            <person name="Gilroy R."/>
            <person name="Ravi A."/>
            <person name="Getino M."/>
            <person name="Pursley I."/>
            <person name="Horton D.L."/>
            <person name="Alikhan N.F."/>
            <person name="Baker D."/>
            <person name="Gharbi K."/>
            <person name="Hall N."/>
            <person name="Watson M."/>
            <person name="Adriaenssens E.M."/>
            <person name="Foster-Nyarko E."/>
            <person name="Jarju S."/>
            <person name="Secka A."/>
            <person name="Antonio M."/>
            <person name="Oren A."/>
            <person name="Chaudhuri R.R."/>
            <person name="La Ragione R."/>
            <person name="Hildebrand F."/>
            <person name="Pallen M.J."/>
        </authorList>
    </citation>
    <scope>NUCLEOTIDE SEQUENCE</scope>
    <source>
        <strain evidence="4">23274</strain>
    </source>
</reference>
<accession>A0A9D2ACL1</accession>
<reference evidence="4" key="2">
    <citation type="submission" date="2021-04" db="EMBL/GenBank/DDBJ databases">
        <authorList>
            <person name="Gilroy R."/>
        </authorList>
    </citation>
    <scope>NUCLEOTIDE SEQUENCE</scope>
    <source>
        <strain evidence="4">23274</strain>
    </source>
</reference>